<comment type="caution">
    <text evidence="1">The sequence shown here is derived from an EMBL/GenBank/DDBJ whole genome shotgun (WGS) entry which is preliminary data.</text>
</comment>
<organism evidence="1 2">
    <name type="scientific">Hypoxylon rubiginosum</name>
    <dbReference type="NCBI Taxonomy" id="110542"/>
    <lineage>
        <taxon>Eukaryota</taxon>
        <taxon>Fungi</taxon>
        <taxon>Dikarya</taxon>
        <taxon>Ascomycota</taxon>
        <taxon>Pezizomycotina</taxon>
        <taxon>Sordariomycetes</taxon>
        <taxon>Xylariomycetidae</taxon>
        <taxon>Xylariales</taxon>
        <taxon>Hypoxylaceae</taxon>
        <taxon>Hypoxylon</taxon>
    </lineage>
</organism>
<accession>A0ACB9ZB72</accession>
<keyword evidence="2" id="KW-1185">Reference proteome</keyword>
<name>A0ACB9ZB72_9PEZI</name>
<dbReference type="Proteomes" id="UP001497700">
    <property type="component" value="Unassembled WGS sequence"/>
</dbReference>
<gene>
    <name evidence="1" type="ORF">F4820DRAFT_466015</name>
</gene>
<sequence length="647" mass="73703">MSTFTASTARSLSRAFSAFPLFRFSAFIVYFLMNIFLVIPVPLSLFVLAIAVMAVFICLILAILVAWFLGLLVSFLAWFLLYRIPVYDFIYPRIRTWMLKHNSAVYHRLAPGDDMSISHIRLVCIKPGSLQHVVDCELITENMATAEFEASSYVWGATMFPYKIKVNGKDFYVTYNLFSVLCELRRPDRDRIVWIDALCINQADDVIVWLGMGSKGTTDAFNLARQFGNTRAEEHRKHLWEEVTSSRSWGNIRMEFNKILSHEWWTRAWIIQEVAVARRVLVRRGSAQLDWDALQHLFAYRPFQENFSSQSSTDFADAFATFGSDKIYAVLGLLPPGCSTTVSPDYSKSPEQVFLDFTLASIAENKNFAVVALAPGATLNGVSWSRDWRILNDGFGFAPVECFSMYDLPPMRSYCTTGNSEPCIEAELSQRTLKVKGFELDVVAKGGETTFNLGSRQKHRWIYILLDWERVAGGPWSSSSDEHLALSDSFNRTIVADRWAEGIVDWRAESEALDSSFLPEEENYVKAVGCAGINRRFFVTRKGRFGLGPWNLKVGDVVVAVLGSTVPLVLRRDDGVKINRWERWMNGFKLYQYPKELGRESGTREESKNEFWKVVGEAYCDGFMYYEGDIGKDIHDGKVKVMDYNLC</sequence>
<reference evidence="1 2" key="1">
    <citation type="journal article" date="2022" name="New Phytol.">
        <title>Ecological generalism drives hyperdiversity of secondary metabolite gene clusters in xylarialean endophytes.</title>
        <authorList>
            <person name="Franco M.E.E."/>
            <person name="Wisecaver J.H."/>
            <person name="Arnold A.E."/>
            <person name="Ju Y.M."/>
            <person name="Slot J.C."/>
            <person name="Ahrendt S."/>
            <person name="Moore L.P."/>
            <person name="Eastman K.E."/>
            <person name="Scott K."/>
            <person name="Konkel Z."/>
            <person name="Mondo S.J."/>
            <person name="Kuo A."/>
            <person name="Hayes R.D."/>
            <person name="Haridas S."/>
            <person name="Andreopoulos B."/>
            <person name="Riley R."/>
            <person name="LaButti K."/>
            <person name="Pangilinan J."/>
            <person name="Lipzen A."/>
            <person name="Amirebrahimi M."/>
            <person name="Yan J."/>
            <person name="Adam C."/>
            <person name="Keymanesh K."/>
            <person name="Ng V."/>
            <person name="Louie K."/>
            <person name="Northen T."/>
            <person name="Drula E."/>
            <person name="Henrissat B."/>
            <person name="Hsieh H.M."/>
            <person name="Youens-Clark K."/>
            <person name="Lutzoni F."/>
            <person name="Miadlikowska J."/>
            <person name="Eastwood D.C."/>
            <person name="Hamelin R.C."/>
            <person name="Grigoriev I.V."/>
            <person name="U'Ren J.M."/>
        </authorList>
    </citation>
    <scope>NUCLEOTIDE SEQUENCE [LARGE SCALE GENOMIC DNA]</scope>
    <source>
        <strain evidence="1 2">CBS 119005</strain>
    </source>
</reference>
<evidence type="ECO:0000313" key="2">
    <source>
        <dbReference type="Proteomes" id="UP001497700"/>
    </source>
</evidence>
<evidence type="ECO:0000313" key="1">
    <source>
        <dbReference type="EMBL" id="KAI4868379.1"/>
    </source>
</evidence>
<dbReference type="EMBL" id="MU393438">
    <property type="protein sequence ID" value="KAI4868379.1"/>
    <property type="molecule type" value="Genomic_DNA"/>
</dbReference>
<proteinExistence type="predicted"/>
<protein>
    <submittedName>
        <fullName evidence="1">Uncharacterized protein</fullName>
    </submittedName>
</protein>